<dbReference type="Proteomes" id="UP000887580">
    <property type="component" value="Unplaced"/>
</dbReference>
<evidence type="ECO:0000313" key="1">
    <source>
        <dbReference type="Proteomes" id="UP000887580"/>
    </source>
</evidence>
<protein>
    <submittedName>
        <fullName evidence="2">Uncharacterized protein</fullName>
    </submittedName>
</protein>
<evidence type="ECO:0000313" key="2">
    <source>
        <dbReference type="WBParaSite" id="PS1159_v2.g7636.t1"/>
    </source>
</evidence>
<organism evidence="1 2">
    <name type="scientific">Panagrolaimus sp. PS1159</name>
    <dbReference type="NCBI Taxonomy" id="55785"/>
    <lineage>
        <taxon>Eukaryota</taxon>
        <taxon>Metazoa</taxon>
        <taxon>Ecdysozoa</taxon>
        <taxon>Nematoda</taxon>
        <taxon>Chromadorea</taxon>
        <taxon>Rhabditida</taxon>
        <taxon>Tylenchina</taxon>
        <taxon>Panagrolaimomorpha</taxon>
        <taxon>Panagrolaimoidea</taxon>
        <taxon>Panagrolaimidae</taxon>
        <taxon>Panagrolaimus</taxon>
    </lineage>
</organism>
<dbReference type="WBParaSite" id="PS1159_v2.g7636.t1">
    <property type="protein sequence ID" value="PS1159_v2.g7636.t1"/>
    <property type="gene ID" value="PS1159_v2.g7636"/>
</dbReference>
<reference evidence="2" key="1">
    <citation type="submission" date="2022-11" db="UniProtKB">
        <authorList>
            <consortium name="WormBaseParasite"/>
        </authorList>
    </citation>
    <scope>IDENTIFICATION</scope>
</reference>
<name>A0AC35GQL3_9BILA</name>
<accession>A0AC35GQL3</accession>
<sequence>MVAGVLAVDLTKGCFAFTPKQAFNINSSSGDEEFTERYFDDLIVKIENERQGDIGQAVIIAPISLSAGLKEYFIQKLDNIGIMSINFIRFETLFVIGALAATKITIAKNETVAVFYYNKLKLIGDQWKKTDDKLIFEKRIFYSNNENGLNNIVFTKVPNHILISDKNIKPENHFPHMKFQIFNEDSDTFLLSAALTKARILMKEDAMKGFDAKDIGNMQIPTILTNVIGISIGSDTFSIAKYANDKIEIIKNAENEETSKCTVFWKNGQIFLNGNQEGSHKLEYCFDLIGLQSIEPREPFSKLELAENEDAPNTKVCYNINGKIVNPERAALELLKHIKKISGATKDTNIIFSLPFEIKNDPKKRQLFLRLTKEAGFEGSEIVESTLALCLGGSQNSNKKENGTFIGINVSETKIDALLYRLANNQICDLKEASKNLPPRQNPANKFERFL</sequence>
<proteinExistence type="predicted"/>